<evidence type="ECO:0000256" key="9">
    <source>
        <dbReference type="ARBA" id="ARBA00023157"/>
    </source>
</evidence>
<dbReference type="PANTHER" id="PTHR19944:SF86">
    <property type="entry name" value="HLA CLASS II HISTOCOMPATIBILITY ANTIGEN, DR ALPHA CHAIN"/>
    <property type="match status" value="1"/>
</dbReference>
<dbReference type="SUPFAM" id="SSF54452">
    <property type="entry name" value="MHC antigen-recognition domain"/>
    <property type="match status" value="1"/>
</dbReference>
<dbReference type="Ensembl" id="ENSACIT00000008543.1">
    <property type="protein sequence ID" value="ENSACIP00000008294.1"/>
    <property type="gene ID" value="ENSACIG00000005443.1"/>
</dbReference>
<evidence type="ECO:0000313" key="17">
    <source>
        <dbReference type="Proteomes" id="UP000261340"/>
    </source>
</evidence>
<evidence type="ECO:0000256" key="6">
    <source>
        <dbReference type="ARBA" id="ARBA00022989"/>
    </source>
</evidence>
<feature type="transmembrane region" description="Helical" evidence="13">
    <location>
        <begin position="209"/>
        <end position="234"/>
    </location>
</feature>
<dbReference type="InterPro" id="IPR003597">
    <property type="entry name" value="Ig_C1-set"/>
</dbReference>
<dbReference type="InterPro" id="IPR003006">
    <property type="entry name" value="Ig/MHC_CS"/>
</dbReference>
<evidence type="ECO:0000256" key="3">
    <source>
        <dbReference type="ARBA" id="ARBA00022692"/>
    </source>
</evidence>
<evidence type="ECO:0000313" key="16">
    <source>
        <dbReference type="Ensembl" id="ENSACIP00000008294.1"/>
    </source>
</evidence>
<keyword evidence="8 13" id="KW-0472">Membrane</keyword>
<keyword evidence="7" id="KW-1064">Adaptive immunity</keyword>
<dbReference type="PROSITE" id="PS00290">
    <property type="entry name" value="IG_MHC"/>
    <property type="match status" value="1"/>
</dbReference>
<dbReference type="InterPro" id="IPR007110">
    <property type="entry name" value="Ig-like_dom"/>
</dbReference>
<dbReference type="GeneTree" id="ENSGT00940000161847"/>
<dbReference type="InterPro" id="IPR014745">
    <property type="entry name" value="MHC_II_a/b_N"/>
</dbReference>
<evidence type="ECO:0000256" key="4">
    <source>
        <dbReference type="ARBA" id="ARBA00022729"/>
    </source>
</evidence>
<feature type="domain" description="Ig-like" evidence="15">
    <location>
        <begin position="104"/>
        <end position="193"/>
    </location>
</feature>
<dbReference type="InterPro" id="IPR011162">
    <property type="entry name" value="MHC_I/II-like_Ag-recog"/>
</dbReference>
<dbReference type="Gene3D" id="2.60.40.10">
    <property type="entry name" value="Immunoglobulins"/>
    <property type="match status" value="1"/>
</dbReference>
<name>A0A3Q0R825_AMPCI</name>
<evidence type="ECO:0000256" key="7">
    <source>
        <dbReference type="ARBA" id="ARBA00023130"/>
    </source>
</evidence>
<dbReference type="InterPro" id="IPR001003">
    <property type="entry name" value="MHC_II_a_N"/>
</dbReference>
<dbReference type="AlphaFoldDB" id="A0A3Q0R825"/>
<dbReference type="Proteomes" id="UP000261340">
    <property type="component" value="Unplaced"/>
</dbReference>
<protein>
    <recommendedName>
        <fullName evidence="15">Ig-like domain-containing protein</fullName>
    </recommendedName>
</protein>
<dbReference type="SUPFAM" id="SSF48726">
    <property type="entry name" value="Immunoglobulin"/>
    <property type="match status" value="1"/>
</dbReference>
<reference evidence="16" key="1">
    <citation type="submission" date="2025-08" db="UniProtKB">
        <authorList>
            <consortium name="Ensembl"/>
        </authorList>
    </citation>
    <scope>IDENTIFICATION</scope>
</reference>
<evidence type="ECO:0000259" key="15">
    <source>
        <dbReference type="PROSITE" id="PS50835"/>
    </source>
</evidence>
<evidence type="ECO:0000256" key="14">
    <source>
        <dbReference type="SAM" id="SignalP"/>
    </source>
</evidence>
<dbReference type="InterPro" id="IPR036179">
    <property type="entry name" value="Ig-like_dom_sf"/>
</dbReference>
<dbReference type="GO" id="GO:0042613">
    <property type="term" value="C:MHC class II protein complex"/>
    <property type="evidence" value="ECO:0007669"/>
    <property type="project" value="UniProtKB-KW"/>
</dbReference>
<dbReference type="Pfam" id="PF07654">
    <property type="entry name" value="C1-set"/>
    <property type="match status" value="1"/>
</dbReference>
<feature type="chain" id="PRO_5018733614" description="Ig-like domain-containing protein" evidence="14">
    <location>
        <begin position="19"/>
        <end position="238"/>
    </location>
</feature>
<keyword evidence="10" id="KW-0325">Glycoprotein</keyword>
<dbReference type="PROSITE" id="PS50835">
    <property type="entry name" value="IG_LIKE"/>
    <property type="match status" value="1"/>
</dbReference>
<comment type="subcellular location">
    <subcellularLocation>
        <location evidence="1">Membrane</location>
        <topology evidence="1">Single-pass type I membrane protein</topology>
    </subcellularLocation>
</comment>
<dbReference type="InterPro" id="IPR013783">
    <property type="entry name" value="Ig-like_fold"/>
</dbReference>
<dbReference type="PANTHER" id="PTHR19944">
    <property type="entry name" value="MHC CLASS II-RELATED"/>
    <property type="match status" value="1"/>
</dbReference>
<evidence type="ECO:0000256" key="12">
    <source>
        <dbReference type="ARBA" id="ARBA00023319"/>
    </source>
</evidence>
<dbReference type="SMART" id="SM00407">
    <property type="entry name" value="IGc1"/>
    <property type="match status" value="1"/>
</dbReference>
<comment type="similarity">
    <text evidence="2">Belongs to the MHC class II family.</text>
</comment>
<keyword evidence="11" id="KW-0491">MHC II</keyword>
<evidence type="ECO:0000256" key="1">
    <source>
        <dbReference type="ARBA" id="ARBA00004479"/>
    </source>
</evidence>
<feature type="signal peptide" evidence="14">
    <location>
        <begin position="1"/>
        <end position="18"/>
    </location>
</feature>
<dbReference type="InterPro" id="IPR050160">
    <property type="entry name" value="MHC/Immunoglobulin"/>
</dbReference>
<accession>A0A3Q0R825</accession>
<evidence type="ECO:0000256" key="10">
    <source>
        <dbReference type="ARBA" id="ARBA00023180"/>
    </source>
</evidence>
<evidence type="ECO:0000256" key="2">
    <source>
        <dbReference type="ARBA" id="ARBA00007394"/>
    </source>
</evidence>
<proteinExistence type="inferred from homology"/>
<evidence type="ECO:0000256" key="11">
    <source>
        <dbReference type="ARBA" id="ARBA00023182"/>
    </source>
</evidence>
<evidence type="ECO:0000256" key="5">
    <source>
        <dbReference type="ARBA" id="ARBA00022859"/>
    </source>
</evidence>
<dbReference type="Pfam" id="PF00993">
    <property type="entry name" value="MHC_II_alpha"/>
    <property type="match status" value="1"/>
</dbReference>
<keyword evidence="17" id="KW-1185">Reference proteome</keyword>
<reference evidence="16" key="2">
    <citation type="submission" date="2025-09" db="UniProtKB">
        <authorList>
            <consortium name="Ensembl"/>
        </authorList>
    </citation>
    <scope>IDENTIFICATION</scope>
</reference>
<dbReference type="GO" id="GO:0002504">
    <property type="term" value="P:antigen processing and presentation of peptide or polysaccharide antigen via MHC class II"/>
    <property type="evidence" value="ECO:0007669"/>
    <property type="project" value="UniProtKB-KW"/>
</dbReference>
<dbReference type="SMART" id="SM00920">
    <property type="entry name" value="MHC_II_alpha"/>
    <property type="match status" value="1"/>
</dbReference>
<sequence>MKVLVLLLLLSSVLCVSADVQHESNAITGCSDTDGEDVDILDDEAMWYADFNKHTGVNALPPFADPISSPGQYEQAVANQQICKQNLQITRKAMKDFPRELDPPSSLIIYTELNEELGVKNTLICYVTGFYPAPVNVSWTKNTEKVTEGTSISVAFPNKDGSFRQTSKLDFVPQLGDIYSCTVEHVALTQPMTKFYDSSYLIRQLYPTIGPAMFCGAGMTVGVLGVAAGTYLLIRGNK</sequence>
<keyword evidence="3 13" id="KW-0812">Transmembrane</keyword>
<dbReference type="Gene3D" id="3.10.320.10">
    <property type="entry name" value="Class II Histocompatibility Antigen, M Beta Chain, Chain B, domain 1"/>
    <property type="match status" value="1"/>
</dbReference>
<organism evidence="16 17">
    <name type="scientific">Amphilophus citrinellus</name>
    <name type="common">Midas cichlid</name>
    <name type="synonym">Cichlasoma citrinellum</name>
    <dbReference type="NCBI Taxonomy" id="61819"/>
    <lineage>
        <taxon>Eukaryota</taxon>
        <taxon>Metazoa</taxon>
        <taxon>Chordata</taxon>
        <taxon>Craniata</taxon>
        <taxon>Vertebrata</taxon>
        <taxon>Euteleostomi</taxon>
        <taxon>Actinopterygii</taxon>
        <taxon>Neopterygii</taxon>
        <taxon>Teleostei</taxon>
        <taxon>Neoteleostei</taxon>
        <taxon>Acanthomorphata</taxon>
        <taxon>Ovalentaria</taxon>
        <taxon>Cichlomorphae</taxon>
        <taxon>Cichliformes</taxon>
        <taxon>Cichlidae</taxon>
        <taxon>New World cichlids</taxon>
        <taxon>Cichlasomatinae</taxon>
        <taxon>Heroini</taxon>
        <taxon>Amphilophus</taxon>
    </lineage>
</organism>
<keyword evidence="4 14" id="KW-0732">Signal</keyword>
<keyword evidence="5" id="KW-0391">Immunity</keyword>
<keyword evidence="9" id="KW-1015">Disulfide bond</keyword>
<keyword evidence="6 13" id="KW-1133">Transmembrane helix</keyword>
<evidence type="ECO:0000256" key="13">
    <source>
        <dbReference type="SAM" id="Phobius"/>
    </source>
</evidence>
<evidence type="ECO:0000256" key="8">
    <source>
        <dbReference type="ARBA" id="ARBA00023136"/>
    </source>
</evidence>
<dbReference type="GO" id="GO:0002250">
    <property type="term" value="P:adaptive immune response"/>
    <property type="evidence" value="ECO:0007669"/>
    <property type="project" value="UniProtKB-KW"/>
</dbReference>
<keyword evidence="12" id="KW-0393">Immunoglobulin domain</keyword>